<dbReference type="InterPro" id="IPR043358">
    <property type="entry name" value="GNL1-like"/>
</dbReference>
<dbReference type="InParanoid" id="A0A1Z5S5F4"/>
<evidence type="ECO:0000256" key="2">
    <source>
        <dbReference type="ARBA" id="ARBA00022490"/>
    </source>
</evidence>
<dbReference type="Gramene" id="OQU91036">
    <property type="protein sequence ID" value="OQU91036"/>
    <property type="gene ID" value="SORBI_3001G098301"/>
</dbReference>
<dbReference type="GO" id="GO:0005829">
    <property type="term" value="C:cytosol"/>
    <property type="evidence" value="ECO:0000318"/>
    <property type="project" value="GO_Central"/>
</dbReference>
<dbReference type="AlphaFoldDB" id="A0A1Z5S5F4"/>
<keyword evidence="2" id="KW-0963">Cytoplasm</keyword>
<dbReference type="Pfam" id="PF01926">
    <property type="entry name" value="MMR_HSR1"/>
    <property type="match status" value="1"/>
</dbReference>
<evidence type="ECO:0000313" key="8">
    <source>
        <dbReference type="EMBL" id="OQU91036.1"/>
    </source>
</evidence>
<dbReference type="Gene3D" id="3.40.50.300">
    <property type="entry name" value="P-loop containing nucleotide triphosphate hydrolases"/>
    <property type="match status" value="2"/>
</dbReference>
<dbReference type="InterPro" id="IPR027417">
    <property type="entry name" value="P-loop_NTPase"/>
</dbReference>
<dbReference type="InterPro" id="IPR006073">
    <property type="entry name" value="GTP-bd"/>
</dbReference>
<keyword evidence="9" id="KW-1185">Reference proteome</keyword>
<proteinExistence type="predicted"/>
<evidence type="ECO:0000256" key="5">
    <source>
        <dbReference type="ARBA" id="ARBA00023134"/>
    </source>
</evidence>
<evidence type="ECO:0000256" key="4">
    <source>
        <dbReference type="ARBA" id="ARBA00022801"/>
    </source>
</evidence>
<evidence type="ECO:0000259" key="7">
    <source>
        <dbReference type="Pfam" id="PF01926"/>
    </source>
</evidence>
<dbReference type="PANTHER" id="PTHR45709:SF2">
    <property type="entry name" value="LARGE SUBUNIT GTPASE 1 HOMOLOG"/>
    <property type="match status" value="1"/>
</dbReference>
<dbReference type="Proteomes" id="UP000000768">
    <property type="component" value="Chromosome 1"/>
</dbReference>
<evidence type="ECO:0000256" key="3">
    <source>
        <dbReference type="ARBA" id="ARBA00022741"/>
    </source>
</evidence>
<feature type="domain" description="G" evidence="7">
    <location>
        <begin position="232"/>
        <end position="290"/>
    </location>
</feature>
<evidence type="ECO:0000256" key="1">
    <source>
        <dbReference type="ARBA" id="ARBA00004496"/>
    </source>
</evidence>
<dbReference type="STRING" id="4558.A0A1Z5S5F4"/>
<accession>A0A1Z5S5F4</accession>
<dbReference type="GO" id="GO:0005525">
    <property type="term" value="F:GTP binding"/>
    <property type="evidence" value="ECO:0007669"/>
    <property type="project" value="UniProtKB-KW"/>
</dbReference>
<keyword evidence="5" id="KW-0342">GTP-binding</keyword>
<keyword evidence="4" id="KW-0378">Hydrolase</keyword>
<reference evidence="8 9" key="1">
    <citation type="journal article" date="2009" name="Nature">
        <title>The Sorghum bicolor genome and the diversification of grasses.</title>
        <authorList>
            <person name="Paterson A.H."/>
            <person name="Bowers J.E."/>
            <person name="Bruggmann R."/>
            <person name="Dubchak I."/>
            <person name="Grimwood J."/>
            <person name="Gundlach H."/>
            <person name="Haberer G."/>
            <person name="Hellsten U."/>
            <person name="Mitros T."/>
            <person name="Poliakov A."/>
            <person name="Schmutz J."/>
            <person name="Spannagl M."/>
            <person name="Tang H."/>
            <person name="Wang X."/>
            <person name="Wicker T."/>
            <person name="Bharti A.K."/>
            <person name="Chapman J."/>
            <person name="Feltus F.A."/>
            <person name="Gowik U."/>
            <person name="Grigoriev I.V."/>
            <person name="Lyons E."/>
            <person name="Maher C.A."/>
            <person name="Martis M."/>
            <person name="Narechania A."/>
            <person name="Otillar R.P."/>
            <person name="Penning B.W."/>
            <person name="Salamov A.A."/>
            <person name="Wang Y."/>
            <person name="Zhang L."/>
            <person name="Carpita N.C."/>
            <person name="Freeling M."/>
            <person name="Gingle A.R."/>
            <person name="Hash C.T."/>
            <person name="Keller B."/>
            <person name="Klein P."/>
            <person name="Kresovich S."/>
            <person name="McCann M.C."/>
            <person name="Ming R."/>
            <person name="Peterson D.G."/>
            <person name="Mehboob-ur-Rahman"/>
            <person name="Ware D."/>
            <person name="Westhoff P."/>
            <person name="Mayer K.F."/>
            <person name="Messing J."/>
            <person name="Rokhsar D.S."/>
        </authorList>
    </citation>
    <scope>NUCLEOTIDE SEQUENCE [LARGE SCALE GENOMIC DNA]</scope>
    <source>
        <strain evidence="9">cv. BTx623</strain>
    </source>
</reference>
<comment type="subcellular location">
    <subcellularLocation>
        <location evidence="1">Cytoplasm</location>
    </subcellularLocation>
</comment>
<evidence type="ECO:0000313" key="9">
    <source>
        <dbReference type="Proteomes" id="UP000000768"/>
    </source>
</evidence>
<dbReference type="GO" id="GO:0003924">
    <property type="term" value="F:GTPase activity"/>
    <property type="evidence" value="ECO:0000318"/>
    <property type="project" value="GO_Central"/>
</dbReference>
<dbReference type="CDD" id="cd01857">
    <property type="entry name" value="HSR1_MMR1"/>
    <property type="match status" value="1"/>
</dbReference>
<dbReference type="ExpressionAtlas" id="A0A1Z5S5F4">
    <property type="expression patterns" value="baseline and differential"/>
</dbReference>
<feature type="compositionally biased region" description="Polar residues" evidence="6">
    <location>
        <begin position="18"/>
        <end position="38"/>
    </location>
</feature>
<feature type="region of interest" description="Disordered" evidence="6">
    <location>
        <begin position="1"/>
        <end position="60"/>
    </location>
</feature>
<gene>
    <name evidence="8" type="ORF">SORBI_3001G098301</name>
</gene>
<dbReference type="eggNOG" id="KOG1424">
    <property type="taxonomic scope" value="Eukaryota"/>
</dbReference>
<keyword evidence="3" id="KW-0547">Nucleotide-binding</keyword>
<feature type="compositionally biased region" description="Low complexity" evidence="6">
    <location>
        <begin position="50"/>
        <end position="60"/>
    </location>
</feature>
<dbReference type="EMBL" id="CM000760">
    <property type="protein sequence ID" value="OQU91036.1"/>
    <property type="molecule type" value="Genomic_DNA"/>
</dbReference>
<evidence type="ECO:0000256" key="6">
    <source>
        <dbReference type="SAM" id="MobiDB-lite"/>
    </source>
</evidence>
<protein>
    <recommendedName>
        <fullName evidence="7">G domain-containing protein</fullName>
    </recommendedName>
</protein>
<reference evidence="9" key="2">
    <citation type="journal article" date="2018" name="Plant J.">
        <title>The Sorghum bicolor reference genome: improved assembly, gene annotations, a transcriptome atlas, and signatures of genome organization.</title>
        <authorList>
            <person name="McCormick R.F."/>
            <person name="Truong S.K."/>
            <person name="Sreedasyam A."/>
            <person name="Jenkins J."/>
            <person name="Shu S."/>
            <person name="Sims D."/>
            <person name="Kennedy M."/>
            <person name="Amirebrahimi M."/>
            <person name="Weers B.D."/>
            <person name="McKinley B."/>
            <person name="Mattison A."/>
            <person name="Morishige D.T."/>
            <person name="Grimwood J."/>
            <person name="Schmutz J."/>
            <person name="Mullet J.E."/>
        </authorList>
    </citation>
    <scope>NUCLEOTIDE SEQUENCE [LARGE SCALE GENOMIC DNA]</scope>
    <source>
        <strain evidence="9">cv. BTx623</strain>
    </source>
</reference>
<sequence length="362" mass="39680">MATEGDWEERWRGRSQRRSTGAPSNLTFSTASSAVGTSHSEDSSAVVRPAASKSSGSGSVSVSSARSILELKAAAAAKERGEALAFGRRRAMPLESVIDVSDIDAVLQQAAEADQLAEAASVSSDSDLIINLDATGETKEERRQLCKEEEALHASSLRLVMVVDARDPLFYRCPDLEAYAKEIDEHKRTMLLVNKADLLPLNVRTRWADYFKAHDIFYVFWSAKATTATLGSSSINALVGEKRTGVTHTPGKTKHFQTLIISEELTLCDCPGLVFPSFPSSRHEMVACGVLPIDRMTKHREAIQVVADRVPRDILEQIYKITLPKPKPYEPQSRPPTAAELLRAYYASRGHAGLPDETRAAR</sequence>
<dbReference type="SUPFAM" id="SSF52540">
    <property type="entry name" value="P-loop containing nucleoside triphosphate hydrolases"/>
    <property type="match status" value="1"/>
</dbReference>
<dbReference type="PANTHER" id="PTHR45709">
    <property type="entry name" value="LARGE SUBUNIT GTPASE 1 HOMOLOG-RELATED"/>
    <property type="match status" value="1"/>
</dbReference>
<name>A0A1Z5S5F4_SORBI</name>
<dbReference type="FunFam" id="1.10.1580.10:FF:000008">
    <property type="entry name" value="Large subunit GTPase 1"/>
    <property type="match status" value="1"/>
</dbReference>
<organism evidence="8 9">
    <name type="scientific">Sorghum bicolor</name>
    <name type="common">Sorghum</name>
    <name type="synonym">Sorghum vulgare</name>
    <dbReference type="NCBI Taxonomy" id="4558"/>
    <lineage>
        <taxon>Eukaryota</taxon>
        <taxon>Viridiplantae</taxon>
        <taxon>Streptophyta</taxon>
        <taxon>Embryophyta</taxon>
        <taxon>Tracheophyta</taxon>
        <taxon>Spermatophyta</taxon>
        <taxon>Magnoliopsida</taxon>
        <taxon>Liliopsida</taxon>
        <taxon>Poales</taxon>
        <taxon>Poaceae</taxon>
        <taxon>PACMAD clade</taxon>
        <taxon>Panicoideae</taxon>
        <taxon>Andropogonodae</taxon>
        <taxon>Andropogoneae</taxon>
        <taxon>Sorghinae</taxon>
        <taxon>Sorghum</taxon>
    </lineage>
</organism>